<gene>
    <name evidence="2" type="ORF">M404DRAFT_154101</name>
</gene>
<evidence type="ECO:0000313" key="2">
    <source>
        <dbReference type="EMBL" id="KIN99831.1"/>
    </source>
</evidence>
<keyword evidence="3" id="KW-1185">Reference proteome</keyword>
<dbReference type="InterPro" id="IPR018712">
    <property type="entry name" value="Tle1-like_cat"/>
</dbReference>
<dbReference type="InParanoid" id="A0A0C3JQT3"/>
<dbReference type="PANTHER" id="PTHR33840">
    <property type="match status" value="1"/>
</dbReference>
<evidence type="ECO:0000259" key="1">
    <source>
        <dbReference type="Pfam" id="PF09994"/>
    </source>
</evidence>
<dbReference type="EMBL" id="KN832001">
    <property type="protein sequence ID" value="KIN99831.1"/>
    <property type="molecule type" value="Genomic_DNA"/>
</dbReference>
<dbReference type="HOGENOM" id="CLU_005049_3_0_1"/>
<dbReference type="PANTHER" id="PTHR33840:SF1">
    <property type="entry name" value="TLE1 PHOSPHOLIPASE DOMAIN-CONTAINING PROTEIN"/>
    <property type="match status" value="1"/>
</dbReference>
<dbReference type="Proteomes" id="UP000054217">
    <property type="component" value="Unassembled WGS sequence"/>
</dbReference>
<feature type="domain" description="T6SS Phospholipase effector Tle1-like catalytic" evidence="1">
    <location>
        <begin position="3"/>
        <end position="214"/>
    </location>
</feature>
<reference evidence="3" key="2">
    <citation type="submission" date="2015-01" db="EMBL/GenBank/DDBJ databases">
        <title>Evolutionary Origins and Diversification of the Mycorrhizal Mutualists.</title>
        <authorList>
            <consortium name="DOE Joint Genome Institute"/>
            <consortium name="Mycorrhizal Genomics Consortium"/>
            <person name="Kohler A."/>
            <person name="Kuo A."/>
            <person name="Nagy L.G."/>
            <person name="Floudas D."/>
            <person name="Copeland A."/>
            <person name="Barry K.W."/>
            <person name="Cichocki N."/>
            <person name="Veneault-Fourrey C."/>
            <person name="LaButti K."/>
            <person name="Lindquist E.A."/>
            <person name="Lipzen A."/>
            <person name="Lundell T."/>
            <person name="Morin E."/>
            <person name="Murat C."/>
            <person name="Riley R."/>
            <person name="Ohm R."/>
            <person name="Sun H."/>
            <person name="Tunlid A."/>
            <person name="Henrissat B."/>
            <person name="Grigoriev I.V."/>
            <person name="Hibbett D.S."/>
            <person name="Martin F."/>
        </authorList>
    </citation>
    <scope>NUCLEOTIDE SEQUENCE [LARGE SCALE GENOMIC DNA]</scope>
    <source>
        <strain evidence="3">Marx 270</strain>
    </source>
</reference>
<sequence length="397" mass="44512">IKTSGDKPKRQIVLYLSGVGSESDFNGNFAGAAPLLQAYGTAVASKIRDAYAFIAQNFEVGDEICIFGGAYTARKLSGLIDRIGLLEREQLGDFFKIWSALANGQHPAIPSGTCQTRIKCVGVWDTVDAVYKFPLTPIRDTLGITDPSLPASIDIALHALSLQENRDRFLPTLWEMPKGGWRDNQVWFPGSHCDVGGGYEKHDLSDLALFWMVGEIKSFINIDTSFIEKIAQPQPDPWGAAQPGNGYAELVGDLKRFIQPQTRLQGGAIKPGMVFHESILYAPTTLTRPQHMLTLDTLKQAFGTSWKPTIAPLNEFEQYCKDKWGKQSKHKTNRNVRITVFFRALFTECFDFCAYSMVFSKRFPRVSPSRVYQIYFLRYQGQEQDMGCTVPFMVVMS</sequence>
<proteinExistence type="predicted"/>
<reference evidence="2 3" key="1">
    <citation type="submission" date="2014-04" db="EMBL/GenBank/DDBJ databases">
        <authorList>
            <consortium name="DOE Joint Genome Institute"/>
            <person name="Kuo A."/>
            <person name="Kohler A."/>
            <person name="Costa M.D."/>
            <person name="Nagy L.G."/>
            <person name="Floudas D."/>
            <person name="Copeland A."/>
            <person name="Barry K.W."/>
            <person name="Cichocki N."/>
            <person name="Veneault-Fourrey C."/>
            <person name="LaButti K."/>
            <person name="Lindquist E.A."/>
            <person name="Lipzen A."/>
            <person name="Lundell T."/>
            <person name="Morin E."/>
            <person name="Murat C."/>
            <person name="Sun H."/>
            <person name="Tunlid A."/>
            <person name="Henrissat B."/>
            <person name="Grigoriev I.V."/>
            <person name="Hibbett D.S."/>
            <person name="Martin F."/>
            <person name="Nordberg H.P."/>
            <person name="Cantor M.N."/>
            <person name="Hua S.X."/>
        </authorList>
    </citation>
    <scope>NUCLEOTIDE SEQUENCE [LARGE SCALE GENOMIC DNA]</scope>
    <source>
        <strain evidence="2 3">Marx 270</strain>
    </source>
</reference>
<dbReference type="OrthoDB" id="3057168at2759"/>
<name>A0A0C3JQT3_PISTI</name>
<protein>
    <recommendedName>
        <fullName evidence="1">T6SS Phospholipase effector Tle1-like catalytic domain-containing protein</fullName>
    </recommendedName>
</protein>
<evidence type="ECO:0000313" key="3">
    <source>
        <dbReference type="Proteomes" id="UP000054217"/>
    </source>
</evidence>
<feature type="non-terminal residue" evidence="2">
    <location>
        <position position="1"/>
    </location>
</feature>
<dbReference type="STRING" id="870435.A0A0C3JQT3"/>
<dbReference type="AlphaFoldDB" id="A0A0C3JQT3"/>
<accession>A0A0C3JQT3</accession>
<organism evidence="2 3">
    <name type="scientific">Pisolithus tinctorius Marx 270</name>
    <dbReference type="NCBI Taxonomy" id="870435"/>
    <lineage>
        <taxon>Eukaryota</taxon>
        <taxon>Fungi</taxon>
        <taxon>Dikarya</taxon>
        <taxon>Basidiomycota</taxon>
        <taxon>Agaricomycotina</taxon>
        <taxon>Agaricomycetes</taxon>
        <taxon>Agaricomycetidae</taxon>
        <taxon>Boletales</taxon>
        <taxon>Sclerodermatineae</taxon>
        <taxon>Pisolithaceae</taxon>
        <taxon>Pisolithus</taxon>
    </lineage>
</organism>
<dbReference type="Pfam" id="PF09994">
    <property type="entry name" value="T6SS_Tle1-like_cat"/>
    <property type="match status" value="1"/>
</dbReference>